<sequence>MRGPVAFIRRAVQSRRGVNIADSALNNMAQEGHDDYCLQSYSYRFSPTLLEGRVAFITGGGSGIGFRIAELFMRHGCDTVIASRNLGKLEDAAEQLTKATGRKCLTYQLDVRKYDQICDVVKTLLKNFQRIDILINAAAGNFPVPCCLPLTKGIQNRCVLHDPCITRLLLDIDTVGTFSVTRAVYDLCFKEQGGGVVINITATLHYTGTVLQVHAGSAKAAVDAMTRHLAVEWGPQGVRVNSIAPGPIAGTEGMRRLGGATSAAREFLQQQIPLQRLGTRTDIAEAALYLASDLSSYVTGSVLVVDGGAWMTSGMDLDTMANIHSKL</sequence>
<dbReference type="PANTHER" id="PTHR43296:SF2">
    <property type="entry name" value="PEROXISOMAL 2,4-DIENOYL-COA REDUCTASE [(3E)-ENOYL-COA-PRODUCING]"/>
    <property type="match status" value="1"/>
</dbReference>
<dbReference type="InterPro" id="IPR002347">
    <property type="entry name" value="SDR_fam"/>
</dbReference>
<dbReference type="InterPro" id="IPR036291">
    <property type="entry name" value="NAD(P)-bd_dom_sf"/>
</dbReference>
<dbReference type="Gene3D" id="3.40.50.720">
    <property type="entry name" value="NAD(P)-binding Rossmann-like Domain"/>
    <property type="match status" value="1"/>
</dbReference>
<comment type="catalytic activity">
    <reaction evidence="9">
        <text>a (2E,4Z)-dienoyl-CoA + NADPH + H(+) = a 4,5-saturated-(3E)-enoyl-CoA + NADP(+)</text>
        <dbReference type="Rhea" id="RHEA:61892"/>
        <dbReference type="ChEBI" id="CHEBI:15378"/>
        <dbReference type="ChEBI" id="CHEBI:57783"/>
        <dbReference type="ChEBI" id="CHEBI:58349"/>
        <dbReference type="ChEBI" id="CHEBI:85099"/>
        <dbReference type="ChEBI" id="CHEBI:85493"/>
        <dbReference type="EC" id="1.3.1.124"/>
    </reaction>
</comment>
<comment type="caution">
    <text evidence="11">The sequence shown here is derived from an EMBL/GenBank/DDBJ whole genome shotgun (WGS) entry which is preliminary data.</text>
</comment>
<evidence type="ECO:0000256" key="5">
    <source>
        <dbReference type="ARBA" id="ARBA00026117"/>
    </source>
</evidence>
<dbReference type="CDD" id="cd05369">
    <property type="entry name" value="TER_DECR_SDR_a"/>
    <property type="match status" value="1"/>
</dbReference>
<name>A0AA35XCV1_GEOBA</name>
<comment type="subunit">
    <text evidence="4">Monomer, dimer and oligomer.</text>
</comment>
<evidence type="ECO:0000256" key="4">
    <source>
        <dbReference type="ARBA" id="ARBA00025939"/>
    </source>
</evidence>
<evidence type="ECO:0000256" key="1">
    <source>
        <dbReference type="ARBA" id="ARBA00022857"/>
    </source>
</evidence>
<keyword evidence="2" id="KW-0560">Oxidoreductase</keyword>
<protein>
    <recommendedName>
        <fullName evidence="6">Peroxisomal 2,4-dienoyl-CoA reductase [(3E)-enoyl-CoA-producing]</fullName>
        <ecNumber evidence="5">1.3.1.124</ecNumber>
    </recommendedName>
    <alternativeName>
        <fullName evidence="7">2,4-dienoyl-CoA reductase 2</fullName>
    </alternativeName>
</protein>
<dbReference type="PANTHER" id="PTHR43296">
    <property type="entry name" value="PEROXISOMAL 2,4-DIENOYL-COA REDUCTASE"/>
    <property type="match status" value="1"/>
</dbReference>
<keyword evidence="1" id="KW-0521">NADP</keyword>
<evidence type="ECO:0000313" key="11">
    <source>
        <dbReference type="EMBL" id="CAI8054053.1"/>
    </source>
</evidence>
<organism evidence="11 12">
    <name type="scientific">Geodia barretti</name>
    <name type="common">Barrett's horny sponge</name>
    <dbReference type="NCBI Taxonomy" id="519541"/>
    <lineage>
        <taxon>Eukaryota</taxon>
        <taxon>Metazoa</taxon>
        <taxon>Porifera</taxon>
        <taxon>Demospongiae</taxon>
        <taxon>Heteroscleromorpha</taxon>
        <taxon>Tetractinellida</taxon>
        <taxon>Astrophorina</taxon>
        <taxon>Geodiidae</taxon>
        <taxon>Geodia</taxon>
    </lineage>
</organism>
<comment type="similarity">
    <text evidence="3">Belongs to the short-chain dehydrogenases/reductases (SDR) family. 2,4-dienoyl-CoA reductase subfamily.</text>
</comment>
<dbReference type="Proteomes" id="UP001174909">
    <property type="component" value="Unassembled WGS sequence"/>
</dbReference>
<comment type="catalytic activity">
    <reaction evidence="10">
        <text>(2E,4Z,7Z,10Z,13Z,16Z,19Z)-docosaheptaenoyl-CoA + NADPH + H(+) = (3E,7Z,10Z,13Z,16Z,19Z)-docosahexaenoyl-CoA + NADP(+)</text>
        <dbReference type="Rhea" id="RHEA:44920"/>
        <dbReference type="ChEBI" id="CHEBI:15378"/>
        <dbReference type="ChEBI" id="CHEBI:57783"/>
        <dbReference type="ChEBI" id="CHEBI:58349"/>
        <dbReference type="ChEBI" id="CHEBI:77559"/>
        <dbReference type="ChEBI" id="CHEBI:84791"/>
    </reaction>
</comment>
<reference evidence="11" key="1">
    <citation type="submission" date="2023-03" db="EMBL/GenBank/DDBJ databases">
        <authorList>
            <person name="Steffen K."/>
            <person name="Cardenas P."/>
        </authorList>
    </citation>
    <scope>NUCLEOTIDE SEQUENCE</scope>
</reference>
<evidence type="ECO:0000256" key="8">
    <source>
        <dbReference type="ARBA" id="ARBA00048009"/>
    </source>
</evidence>
<evidence type="ECO:0000256" key="10">
    <source>
        <dbReference type="ARBA" id="ARBA00048631"/>
    </source>
</evidence>
<dbReference type="GO" id="GO:0009062">
    <property type="term" value="P:fatty acid catabolic process"/>
    <property type="evidence" value="ECO:0007669"/>
    <property type="project" value="InterPro"/>
</dbReference>
<evidence type="ECO:0000256" key="9">
    <source>
        <dbReference type="ARBA" id="ARBA00048340"/>
    </source>
</evidence>
<dbReference type="GO" id="GO:0005777">
    <property type="term" value="C:peroxisome"/>
    <property type="evidence" value="ECO:0007669"/>
    <property type="project" value="TreeGrafter"/>
</dbReference>
<dbReference type="InterPro" id="IPR045017">
    <property type="entry name" value="DECR2-like"/>
</dbReference>
<dbReference type="FunFam" id="3.40.50.720:FF:000084">
    <property type="entry name" value="Short-chain dehydrogenase reductase"/>
    <property type="match status" value="1"/>
</dbReference>
<dbReference type="GO" id="GO:0008670">
    <property type="term" value="F:2,4-dienoyl-CoA reductase (NADPH) activity"/>
    <property type="evidence" value="ECO:0007669"/>
    <property type="project" value="InterPro"/>
</dbReference>
<keyword evidence="12" id="KW-1185">Reference proteome</keyword>
<dbReference type="EC" id="1.3.1.124" evidence="5"/>
<proteinExistence type="inferred from homology"/>
<dbReference type="Pfam" id="PF13561">
    <property type="entry name" value="adh_short_C2"/>
    <property type="match status" value="1"/>
</dbReference>
<dbReference type="SUPFAM" id="SSF51735">
    <property type="entry name" value="NAD(P)-binding Rossmann-fold domains"/>
    <property type="match status" value="1"/>
</dbReference>
<evidence type="ECO:0000256" key="7">
    <source>
        <dbReference type="ARBA" id="ARBA00030890"/>
    </source>
</evidence>
<evidence type="ECO:0000256" key="6">
    <source>
        <dbReference type="ARBA" id="ARBA00026221"/>
    </source>
</evidence>
<dbReference type="EMBL" id="CASHTH010004137">
    <property type="protein sequence ID" value="CAI8054053.1"/>
    <property type="molecule type" value="Genomic_DNA"/>
</dbReference>
<dbReference type="AlphaFoldDB" id="A0AA35XCV1"/>
<gene>
    <name evidence="11" type="ORF">GBAR_LOCUS29545</name>
</gene>
<accession>A0AA35XCV1</accession>
<comment type="catalytic activity">
    <reaction evidence="8">
        <text>a (2E,4E)-dienoyl-CoA + NADPH + H(+) = a 4,5-saturated-(3E)-enoyl-CoA + NADP(+)</text>
        <dbReference type="Rhea" id="RHEA:45912"/>
        <dbReference type="ChEBI" id="CHEBI:15378"/>
        <dbReference type="ChEBI" id="CHEBI:57783"/>
        <dbReference type="ChEBI" id="CHEBI:58349"/>
        <dbReference type="ChEBI" id="CHEBI:85101"/>
        <dbReference type="ChEBI" id="CHEBI:85493"/>
        <dbReference type="EC" id="1.3.1.124"/>
    </reaction>
</comment>
<evidence type="ECO:0000256" key="2">
    <source>
        <dbReference type="ARBA" id="ARBA00023002"/>
    </source>
</evidence>
<dbReference type="PRINTS" id="PR00081">
    <property type="entry name" value="GDHRDH"/>
</dbReference>
<evidence type="ECO:0000313" key="12">
    <source>
        <dbReference type="Proteomes" id="UP001174909"/>
    </source>
</evidence>
<evidence type="ECO:0000256" key="3">
    <source>
        <dbReference type="ARBA" id="ARBA00025787"/>
    </source>
</evidence>